<dbReference type="RefSeq" id="WP_254166738.1">
    <property type="nucleotide sequence ID" value="NZ_JANAFB010000020.1"/>
</dbReference>
<accession>A0A9X2KIF8</accession>
<evidence type="ECO:0000256" key="1">
    <source>
        <dbReference type="SAM" id="Coils"/>
    </source>
</evidence>
<keyword evidence="2" id="KW-0472">Membrane</keyword>
<keyword evidence="1" id="KW-0175">Coiled coil</keyword>
<reference evidence="3" key="1">
    <citation type="submission" date="2022-06" db="EMBL/GenBank/DDBJ databases">
        <title>Rothia sp. isolated from sandalwood seedling.</title>
        <authorList>
            <person name="Tuikhar N."/>
            <person name="Kirdat K."/>
            <person name="Thorat V."/>
            <person name="Swetha P."/>
            <person name="Padma S."/>
            <person name="Sundararaj R."/>
            <person name="Yadav A."/>
        </authorList>
    </citation>
    <scope>NUCLEOTIDE SEQUENCE</scope>
    <source>
        <strain evidence="3">AR01</strain>
    </source>
</reference>
<gene>
    <name evidence="3" type="ORF">NBM05_09255</name>
</gene>
<keyword evidence="2" id="KW-0812">Transmembrane</keyword>
<proteinExistence type="predicted"/>
<evidence type="ECO:0000313" key="4">
    <source>
        <dbReference type="Proteomes" id="UP001139502"/>
    </source>
</evidence>
<organism evidence="3 4">
    <name type="scientific">Rothia santali</name>
    <dbReference type="NCBI Taxonomy" id="2949643"/>
    <lineage>
        <taxon>Bacteria</taxon>
        <taxon>Bacillati</taxon>
        <taxon>Actinomycetota</taxon>
        <taxon>Actinomycetes</taxon>
        <taxon>Micrococcales</taxon>
        <taxon>Micrococcaceae</taxon>
        <taxon>Rothia</taxon>
    </lineage>
</organism>
<feature type="transmembrane region" description="Helical" evidence="2">
    <location>
        <begin position="7"/>
        <end position="26"/>
    </location>
</feature>
<keyword evidence="2" id="KW-1133">Transmembrane helix</keyword>
<feature type="transmembrane region" description="Helical" evidence="2">
    <location>
        <begin position="32"/>
        <end position="50"/>
    </location>
</feature>
<evidence type="ECO:0000256" key="2">
    <source>
        <dbReference type="SAM" id="Phobius"/>
    </source>
</evidence>
<sequence length="133" mass="14425">MNKTMILIGAGAALIFVSLLLIGLQVGPAASLPFLVVGALLAAVGGVLVSRGQRKFMWSLQTRVGNLEARAQKAHEQLEDIRKTVDETRQLAARRSQEELSLVEGQVRQHEAQLREVGRLMATGNTAEVIRQG</sequence>
<feature type="coiled-coil region" evidence="1">
    <location>
        <begin position="64"/>
        <end position="113"/>
    </location>
</feature>
<dbReference type="AlphaFoldDB" id="A0A9X2KIF8"/>
<dbReference type="EMBL" id="JANAFB010000020">
    <property type="protein sequence ID" value="MCP3426188.1"/>
    <property type="molecule type" value="Genomic_DNA"/>
</dbReference>
<name>A0A9X2KIF8_9MICC</name>
<comment type="caution">
    <text evidence="3">The sequence shown here is derived from an EMBL/GenBank/DDBJ whole genome shotgun (WGS) entry which is preliminary data.</text>
</comment>
<dbReference type="Proteomes" id="UP001139502">
    <property type="component" value="Unassembled WGS sequence"/>
</dbReference>
<keyword evidence="4" id="KW-1185">Reference proteome</keyword>
<evidence type="ECO:0000313" key="3">
    <source>
        <dbReference type="EMBL" id="MCP3426188.1"/>
    </source>
</evidence>
<protein>
    <submittedName>
        <fullName evidence="3">Uncharacterized protein</fullName>
    </submittedName>
</protein>